<sequence length="207" mass="23146">MVAIGVLALLLNVFALYIFIKKPKQKRGCKYIIVIVLVLSMKYPVSFSLPIPRVVVHNFCVALLSSGPLTYHNGGLILLPIDFLAVHSSLLITRGQHRVVCVFDTVVIGIRTSHLIGVFYCAHQVKKKLESSFMNGTMKILQRRVSNMLLGQMTGASISDKIGNHKLLKVRPRGWHLPEKHVLIHNKPTSGSLFDFGLFFYHNAKAC</sequence>
<evidence type="ECO:0000313" key="5">
    <source>
        <dbReference type="Proteomes" id="UP000054047"/>
    </source>
</evidence>
<dbReference type="OrthoDB" id="4078635at2759"/>
<dbReference type="GO" id="GO:0005737">
    <property type="term" value="C:cytoplasm"/>
    <property type="evidence" value="ECO:0007669"/>
    <property type="project" value="TreeGrafter"/>
</dbReference>
<dbReference type="GO" id="GO:0004474">
    <property type="term" value="F:malate synthase activity"/>
    <property type="evidence" value="ECO:0007669"/>
    <property type="project" value="UniProtKB-EC"/>
</dbReference>
<dbReference type="InterPro" id="IPR001465">
    <property type="entry name" value="Malate_synthase_TIM"/>
</dbReference>
<evidence type="ECO:0000259" key="3">
    <source>
        <dbReference type="Pfam" id="PF01274"/>
    </source>
</evidence>
<evidence type="ECO:0000256" key="1">
    <source>
        <dbReference type="ARBA" id="ARBA00006394"/>
    </source>
</evidence>
<dbReference type="SUPFAM" id="SSF51645">
    <property type="entry name" value="Malate synthase G"/>
    <property type="match status" value="1"/>
</dbReference>
<evidence type="ECO:0000256" key="2">
    <source>
        <dbReference type="ARBA" id="ARBA00012636"/>
    </source>
</evidence>
<comment type="similarity">
    <text evidence="1">Belongs to the malate synthase family.</text>
</comment>
<reference evidence="4" key="1">
    <citation type="submission" date="2013-12" db="EMBL/GenBank/DDBJ databases">
        <title>Draft genome of the parsitic nematode Ancylostoma duodenale.</title>
        <authorList>
            <person name="Mitreva M."/>
        </authorList>
    </citation>
    <scope>NUCLEOTIDE SEQUENCE [LARGE SCALE GENOMIC DNA]</scope>
    <source>
        <strain evidence="4">Zhejiang</strain>
    </source>
</reference>
<evidence type="ECO:0000313" key="4">
    <source>
        <dbReference type="EMBL" id="KIH61810.1"/>
    </source>
</evidence>
<dbReference type="EMBL" id="KN729812">
    <property type="protein sequence ID" value="KIH61810.1"/>
    <property type="molecule type" value="Genomic_DNA"/>
</dbReference>
<dbReference type="Proteomes" id="UP000054047">
    <property type="component" value="Unassembled WGS sequence"/>
</dbReference>
<keyword evidence="5" id="KW-1185">Reference proteome</keyword>
<accession>A0A0C2GKS9</accession>
<dbReference type="AlphaFoldDB" id="A0A0C2GKS9"/>
<feature type="domain" description="Malate synthase TIM barrel" evidence="3">
    <location>
        <begin position="168"/>
        <end position="206"/>
    </location>
</feature>
<protein>
    <recommendedName>
        <fullName evidence="2">malate synthase</fullName>
        <ecNumber evidence="2">2.3.3.9</ecNumber>
    </recommendedName>
</protein>
<dbReference type="Gene3D" id="3.20.20.360">
    <property type="entry name" value="Malate synthase, domain 3"/>
    <property type="match status" value="1"/>
</dbReference>
<dbReference type="EC" id="2.3.3.9" evidence="2"/>
<gene>
    <name evidence="4" type="ORF">ANCDUO_07913</name>
</gene>
<dbReference type="PANTHER" id="PTHR42902">
    <property type="entry name" value="MALATE SYNTHASE"/>
    <property type="match status" value="1"/>
</dbReference>
<dbReference type="GO" id="GO:0006097">
    <property type="term" value="P:glyoxylate cycle"/>
    <property type="evidence" value="ECO:0007669"/>
    <property type="project" value="InterPro"/>
</dbReference>
<proteinExistence type="inferred from homology"/>
<name>A0A0C2GKS9_9BILA</name>
<dbReference type="PANTHER" id="PTHR42902:SF1">
    <property type="entry name" value="MALATE SYNTHASE 1-RELATED"/>
    <property type="match status" value="1"/>
</dbReference>
<dbReference type="InterPro" id="IPR006252">
    <property type="entry name" value="Malate_synthA"/>
</dbReference>
<dbReference type="InterPro" id="IPR011076">
    <property type="entry name" value="Malate_synth_sf"/>
</dbReference>
<dbReference type="InterPro" id="IPR046363">
    <property type="entry name" value="MS_N_TIM-barrel_dom"/>
</dbReference>
<organism evidence="4 5">
    <name type="scientific">Ancylostoma duodenale</name>
    <dbReference type="NCBI Taxonomy" id="51022"/>
    <lineage>
        <taxon>Eukaryota</taxon>
        <taxon>Metazoa</taxon>
        <taxon>Ecdysozoa</taxon>
        <taxon>Nematoda</taxon>
        <taxon>Chromadorea</taxon>
        <taxon>Rhabditida</taxon>
        <taxon>Rhabditina</taxon>
        <taxon>Rhabditomorpha</taxon>
        <taxon>Strongyloidea</taxon>
        <taxon>Ancylostomatidae</taxon>
        <taxon>Ancylostomatinae</taxon>
        <taxon>Ancylostoma</taxon>
    </lineage>
</organism>
<dbReference type="Pfam" id="PF01274">
    <property type="entry name" value="MS_TIM-barrel"/>
    <property type="match status" value="1"/>
</dbReference>